<dbReference type="RefSeq" id="WP_189085217.1">
    <property type="nucleotide sequence ID" value="NZ_BMRJ01000002.1"/>
</dbReference>
<protein>
    <recommendedName>
        <fullName evidence="4">Lipoprotein</fullName>
    </recommendedName>
</protein>
<keyword evidence="3" id="KW-1185">Reference proteome</keyword>
<gene>
    <name evidence="2" type="ORF">GCM10010196_19920</name>
</gene>
<reference evidence="2" key="2">
    <citation type="submission" date="2020-09" db="EMBL/GenBank/DDBJ databases">
        <authorList>
            <person name="Sun Q."/>
            <person name="Ohkuma M."/>
        </authorList>
    </citation>
    <scope>NUCLEOTIDE SEQUENCE</scope>
    <source>
        <strain evidence="2">JCM 3346</strain>
    </source>
</reference>
<organism evidence="2 3">
    <name type="scientific">Agromyces mediolanus</name>
    <name type="common">Corynebacterium mediolanum</name>
    <dbReference type="NCBI Taxonomy" id="41986"/>
    <lineage>
        <taxon>Bacteria</taxon>
        <taxon>Bacillati</taxon>
        <taxon>Actinomycetota</taxon>
        <taxon>Actinomycetes</taxon>
        <taxon>Micrococcales</taxon>
        <taxon>Microbacteriaceae</taxon>
        <taxon>Agromyces</taxon>
    </lineage>
</organism>
<dbReference type="EMBL" id="BMRJ01000002">
    <property type="protein sequence ID" value="GGR26437.1"/>
    <property type="molecule type" value="Genomic_DNA"/>
</dbReference>
<name>A0A918CIY2_AGRME</name>
<dbReference type="AlphaFoldDB" id="A0A918CIY2"/>
<evidence type="ECO:0000313" key="3">
    <source>
        <dbReference type="Proteomes" id="UP000610303"/>
    </source>
</evidence>
<accession>A0A918CIY2</accession>
<feature type="signal peptide" evidence="1">
    <location>
        <begin position="1"/>
        <end position="21"/>
    </location>
</feature>
<evidence type="ECO:0000313" key="2">
    <source>
        <dbReference type="EMBL" id="GGR26437.1"/>
    </source>
</evidence>
<dbReference type="Proteomes" id="UP000610303">
    <property type="component" value="Unassembled WGS sequence"/>
</dbReference>
<sequence>MTRWKPLTAAAALGIASAALAGCAPQPAGTDTSESTAVVDAFLAHLEAGEASEAAALTTIEFDDALIDDAFYRASAALPTDAHIVSSAGSADGATVTVEFAFDGVDAPVTLELGTSRDGDEVKIDRLGPAERIGAPAPVPGTLIVNDRVEFPLLEPAAEVALLPGAYAVEYADPTGLLEGAGGASAFTAYVPEVVAADGSIIGTGFAFTPVFMQDVDPGLADALARLQAACEADGFAGPSCPAGFPTEPRESSGTEWFPKSEPQIVFLDGEFVTTAEYDVVFWNGDVSTTVEASYTGTVSRDASGSIAFTPSAGSAG</sequence>
<dbReference type="PROSITE" id="PS51257">
    <property type="entry name" value="PROKAR_LIPOPROTEIN"/>
    <property type="match status" value="1"/>
</dbReference>
<feature type="chain" id="PRO_5038590940" description="Lipoprotein" evidence="1">
    <location>
        <begin position="22"/>
        <end position="317"/>
    </location>
</feature>
<comment type="caution">
    <text evidence="2">The sequence shown here is derived from an EMBL/GenBank/DDBJ whole genome shotgun (WGS) entry which is preliminary data.</text>
</comment>
<reference evidence="2" key="1">
    <citation type="journal article" date="2014" name="Int. J. Syst. Evol. Microbiol.">
        <title>Complete genome sequence of Corynebacterium casei LMG S-19264T (=DSM 44701T), isolated from a smear-ripened cheese.</title>
        <authorList>
            <consortium name="US DOE Joint Genome Institute (JGI-PGF)"/>
            <person name="Walter F."/>
            <person name="Albersmeier A."/>
            <person name="Kalinowski J."/>
            <person name="Ruckert C."/>
        </authorList>
    </citation>
    <scope>NUCLEOTIDE SEQUENCE</scope>
    <source>
        <strain evidence="2">JCM 3346</strain>
    </source>
</reference>
<keyword evidence="1" id="KW-0732">Signal</keyword>
<evidence type="ECO:0000256" key="1">
    <source>
        <dbReference type="SAM" id="SignalP"/>
    </source>
</evidence>
<proteinExistence type="predicted"/>
<evidence type="ECO:0008006" key="4">
    <source>
        <dbReference type="Google" id="ProtNLM"/>
    </source>
</evidence>